<feature type="transmembrane region" description="Helical" evidence="1">
    <location>
        <begin position="66"/>
        <end position="86"/>
    </location>
</feature>
<reference evidence="2" key="1">
    <citation type="submission" date="2022-05" db="EMBL/GenBank/DDBJ databases">
        <authorList>
            <person name="Pankratov T."/>
        </authorList>
    </citation>
    <scope>NUCLEOTIDE SEQUENCE</scope>
    <source>
        <strain evidence="2">BP6-180914</strain>
    </source>
</reference>
<accession>A0AA41Z0B5</accession>
<keyword evidence="1" id="KW-1133">Transmembrane helix</keyword>
<evidence type="ECO:0000256" key="1">
    <source>
        <dbReference type="SAM" id="Phobius"/>
    </source>
</evidence>
<dbReference type="Pfam" id="PF06197">
    <property type="entry name" value="DUF998"/>
    <property type="match status" value="1"/>
</dbReference>
<proteinExistence type="predicted"/>
<keyword evidence="3" id="KW-1185">Reference proteome</keyword>
<feature type="transmembrane region" description="Helical" evidence="1">
    <location>
        <begin position="190"/>
        <end position="210"/>
    </location>
</feature>
<keyword evidence="1" id="KW-0812">Transmembrane</keyword>
<keyword evidence="1" id="KW-0472">Membrane</keyword>
<organism evidence="2 3">
    <name type="scientific">Lichenifustis flavocetrariae</name>
    <dbReference type="NCBI Taxonomy" id="2949735"/>
    <lineage>
        <taxon>Bacteria</taxon>
        <taxon>Pseudomonadati</taxon>
        <taxon>Pseudomonadota</taxon>
        <taxon>Alphaproteobacteria</taxon>
        <taxon>Hyphomicrobiales</taxon>
        <taxon>Lichenihabitantaceae</taxon>
        <taxon>Lichenifustis</taxon>
    </lineage>
</organism>
<dbReference type="Proteomes" id="UP001165667">
    <property type="component" value="Unassembled WGS sequence"/>
</dbReference>
<feature type="transmembrane region" description="Helical" evidence="1">
    <location>
        <begin position="155"/>
        <end position="178"/>
    </location>
</feature>
<evidence type="ECO:0000313" key="3">
    <source>
        <dbReference type="Proteomes" id="UP001165667"/>
    </source>
</evidence>
<comment type="caution">
    <text evidence="2">The sequence shown here is derived from an EMBL/GenBank/DDBJ whole genome shotgun (WGS) entry which is preliminary data.</text>
</comment>
<feature type="transmembrane region" description="Helical" evidence="1">
    <location>
        <begin position="93"/>
        <end position="113"/>
    </location>
</feature>
<evidence type="ECO:0000313" key="2">
    <source>
        <dbReference type="EMBL" id="MCW6508125.1"/>
    </source>
</evidence>
<dbReference type="AlphaFoldDB" id="A0AA41Z0B5"/>
<dbReference type="PROSITE" id="PS51257">
    <property type="entry name" value="PROKAR_LIPOPROTEIN"/>
    <property type="match status" value="1"/>
</dbReference>
<sequence length="221" mass="22416">MMAGRRNAAGAIVLVACGQYLVAEGIAAAAWREPPYSYLNNYISDLGVTACGGNGPCSPLHAVMNIGFLLSGVLAIAAALLLAPLWMRPGWGLALAALAALHGIGSIIVGLVHSEPGAAHGTPHLHVLGAYAAILGGNLALIVAGFGLRRDATVCWFRAAGLALGAFGFFSGAGLVFLKGFPAGLLERGAVDTITVWEIVAGTTLVAALLRSSPATPPLTR</sequence>
<dbReference type="RefSeq" id="WP_282584469.1">
    <property type="nucleotide sequence ID" value="NZ_JAMOIM010000004.1"/>
</dbReference>
<protein>
    <submittedName>
        <fullName evidence="2">DUF998 domain-containing protein</fullName>
    </submittedName>
</protein>
<name>A0AA41Z0B5_9HYPH</name>
<dbReference type="EMBL" id="JAMOIM010000004">
    <property type="protein sequence ID" value="MCW6508125.1"/>
    <property type="molecule type" value="Genomic_DNA"/>
</dbReference>
<dbReference type="InterPro" id="IPR009339">
    <property type="entry name" value="DUF998"/>
</dbReference>
<feature type="transmembrane region" description="Helical" evidence="1">
    <location>
        <begin position="125"/>
        <end position="148"/>
    </location>
</feature>
<gene>
    <name evidence="2" type="ORF">M8523_08825</name>
</gene>